<sequence length="88" mass="10139">MNLSLFHTGWCLVERSLKGALNKPHRSKPKDRRSSWKELPFTPNDSKVCPCNAPEEKSEEEALLVGTLSWMCTNAFSCQESYRIFIYV</sequence>
<protein>
    <submittedName>
        <fullName evidence="2">Uncharacterized protein</fullName>
    </submittedName>
</protein>
<accession>A0A7I3Z0T8</accession>
<reference evidence="2 3" key="1">
    <citation type="journal article" date="2008" name="Science">
        <title>The Physcomitrella genome reveals evolutionary insights into the conquest of land by plants.</title>
        <authorList>
            <person name="Rensing S."/>
            <person name="Lang D."/>
            <person name="Zimmer A."/>
            <person name="Terry A."/>
            <person name="Salamov A."/>
            <person name="Shapiro H."/>
            <person name="Nishiyama T."/>
            <person name="Perroud P.-F."/>
            <person name="Lindquist E."/>
            <person name="Kamisugi Y."/>
            <person name="Tanahashi T."/>
            <person name="Sakakibara K."/>
            <person name="Fujita T."/>
            <person name="Oishi K."/>
            <person name="Shin-I T."/>
            <person name="Kuroki Y."/>
            <person name="Toyoda A."/>
            <person name="Suzuki Y."/>
            <person name="Hashimoto A."/>
            <person name="Yamaguchi K."/>
            <person name="Sugano A."/>
            <person name="Kohara Y."/>
            <person name="Fujiyama A."/>
            <person name="Anterola A."/>
            <person name="Aoki S."/>
            <person name="Ashton N."/>
            <person name="Barbazuk W.B."/>
            <person name="Barker E."/>
            <person name="Bennetzen J."/>
            <person name="Bezanilla M."/>
            <person name="Blankenship R."/>
            <person name="Cho S.H."/>
            <person name="Dutcher S."/>
            <person name="Estelle M."/>
            <person name="Fawcett J.A."/>
            <person name="Gundlach H."/>
            <person name="Hanada K."/>
            <person name="Heyl A."/>
            <person name="Hicks K.A."/>
            <person name="Hugh J."/>
            <person name="Lohr M."/>
            <person name="Mayer K."/>
            <person name="Melkozernov A."/>
            <person name="Murata T."/>
            <person name="Nelson D."/>
            <person name="Pils B."/>
            <person name="Prigge M."/>
            <person name="Reiss B."/>
            <person name="Renner T."/>
            <person name="Rombauts S."/>
            <person name="Rushton P."/>
            <person name="Sanderfoot A."/>
            <person name="Schween G."/>
            <person name="Shiu S.-H."/>
            <person name="Stueber K."/>
            <person name="Theodoulou F.L."/>
            <person name="Tu H."/>
            <person name="Van de Peer Y."/>
            <person name="Verrier P.J."/>
            <person name="Waters E."/>
            <person name="Wood A."/>
            <person name="Yang L."/>
            <person name="Cove D."/>
            <person name="Cuming A."/>
            <person name="Hasebe M."/>
            <person name="Lucas S."/>
            <person name="Mishler D.B."/>
            <person name="Reski R."/>
            <person name="Grigoriev I."/>
            <person name="Quatrano R.S."/>
            <person name="Boore J.L."/>
        </authorList>
    </citation>
    <scope>NUCLEOTIDE SEQUENCE [LARGE SCALE GENOMIC DNA]</scope>
    <source>
        <strain evidence="2 3">cv. Gransden 2004</strain>
    </source>
</reference>
<evidence type="ECO:0000313" key="3">
    <source>
        <dbReference type="Proteomes" id="UP000006727"/>
    </source>
</evidence>
<reference evidence="2 3" key="2">
    <citation type="journal article" date="2018" name="Plant J.">
        <title>The Physcomitrella patens chromosome-scale assembly reveals moss genome structure and evolution.</title>
        <authorList>
            <person name="Lang D."/>
            <person name="Ullrich K.K."/>
            <person name="Murat F."/>
            <person name="Fuchs J."/>
            <person name="Jenkins J."/>
            <person name="Haas F.B."/>
            <person name="Piednoel M."/>
            <person name="Gundlach H."/>
            <person name="Van Bel M."/>
            <person name="Meyberg R."/>
            <person name="Vives C."/>
            <person name="Morata J."/>
            <person name="Symeonidi A."/>
            <person name="Hiss M."/>
            <person name="Muchero W."/>
            <person name="Kamisugi Y."/>
            <person name="Saleh O."/>
            <person name="Blanc G."/>
            <person name="Decker E.L."/>
            <person name="van Gessel N."/>
            <person name="Grimwood J."/>
            <person name="Hayes R.D."/>
            <person name="Graham S.W."/>
            <person name="Gunter L.E."/>
            <person name="McDaniel S.F."/>
            <person name="Hoernstein S.N.W."/>
            <person name="Larsson A."/>
            <person name="Li F.W."/>
            <person name="Perroud P.F."/>
            <person name="Phillips J."/>
            <person name="Ranjan P."/>
            <person name="Rokshar D.S."/>
            <person name="Rothfels C.J."/>
            <person name="Schneider L."/>
            <person name="Shu S."/>
            <person name="Stevenson D.W."/>
            <person name="Thummler F."/>
            <person name="Tillich M."/>
            <person name="Villarreal Aguilar J.C."/>
            <person name="Widiez T."/>
            <person name="Wong G.K."/>
            <person name="Wymore A."/>
            <person name="Zhang Y."/>
            <person name="Zimmer A.D."/>
            <person name="Quatrano R.S."/>
            <person name="Mayer K.F.X."/>
            <person name="Goodstein D."/>
            <person name="Casacuberta J.M."/>
            <person name="Vandepoele K."/>
            <person name="Reski R."/>
            <person name="Cuming A.C."/>
            <person name="Tuskan G.A."/>
            <person name="Maumus F."/>
            <person name="Salse J."/>
            <person name="Schmutz J."/>
            <person name="Rensing S.A."/>
        </authorList>
    </citation>
    <scope>NUCLEOTIDE SEQUENCE [LARGE SCALE GENOMIC DNA]</scope>
    <source>
        <strain evidence="2 3">cv. Gransden 2004</strain>
    </source>
</reference>
<dbReference type="EnsemblPlants" id="Pp3c21_5210V3.3">
    <property type="protein sequence ID" value="PAC:32914451.CDS.1"/>
    <property type="gene ID" value="Pp3c21_5210"/>
</dbReference>
<evidence type="ECO:0000256" key="1">
    <source>
        <dbReference type="SAM" id="MobiDB-lite"/>
    </source>
</evidence>
<feature type="region of interest" description="Disordered" evidence="1">
    <location>
        <begin position="22"/>
        <end position="43"/>
    </location>
</feature>
<keyword evidence="3" id="KW-1185">Reference proteome</keyword>
<dbReference type="InParanoid" id="A0A7I3Z0T8"/>
<organism evidence="2 3">
    <name type="scientific">Physcomitrium patens</name>
    <name type="common">Spreading-leaved earth moss</name>
    <name type="synonym">Physcomitrella patens</name>
    <dbReference type="NCBI Taxonomy" id="3218"/>
    <lineage>
        <taxon>Eukaryota</taxon>
        <taxon>Viridiplantae</taxon>
        <taxon>Streptophyta</taxon>
        <taxon>Embryophyta</taxon>
        <taxon>Bryophyta</taxon>
        <taxon>Bryophytina</taxon>
        <taxon>Bryopsida</taxon>
        <taxon>Funariidae</taxon>
        <taxon>Funariales</taxon>
        <taxon>Funariaceae</taxon>
        <taxon>Physcomitrium</taxon>
    </lineage>
</organism>
<dbReference type="AlphaFoldDB" id="A0A7I3Z0T8"/>
<evidence type="ECO:0000313" key="2">
    <source>
        <dbReference type="EnsemblPlants" id="PAC:32914451.CDS.1"/>
    </source>
</evidence>
<name>A0A7I3Z0T8_PHYPA</name>
<dbReference type="Gramene" id="Pp3c21_5210V3.3">
    <property type="protein sequence ID" value="PAC:32914451.CDS.1"/>
    <property type="gene ID" value="Pp3c21_5210"/>
</dbReference>
<proteinExistence type="predicted"/>
<dbReference type="EMBL" id="ABEU02000021">
    <property type="status" value="NOT_ANNOTATED_CDS"/>
    <property type="molecule type" value="Genomic_DNA"/>
</dbReference>
<reference evidence="2" key="3">
    <citation type="submission" date="2020-12" db="UniProtKB">
        <authorList>
            <consortium name="EnsemblPlants"/>
        </authorList>
    </citation>
    <scope>IDENTIFICATION</scope>
</reference>
<dbReference type="Proteomes" id="UP000006727">
    <property type="component" value="Chromosome 21"/>
</dbReference>